<dbReference type="AlphaFoldDB" id="A0A0U2XDY1"/>
<evidence type="ECO:0000256" key="1">
    <source>
        <dbReference type="SAM" id="Phobius"/>
    </source>
</evidence>
<evidence type="ECO:0000313" key="6">
    <source>
        <dbReference type="Proteomes" id="UP000067523"/>
    </source>
</evidence>
<dbReference type="InterPro" id="IPR054529">
    <property type="entry name" value="TcaA_2nd"/>
</dbReference>
<evidence type="ECO:0000259" key="2">
    <source>
        <dbReference type="Pfam" id="PF12773"/>
    </source>
</evidence>
<proteinExistence type="predicted"/>
<dbReference type="RefSeq" id="WP_208927930.1">
    <property type="nucleotide sequence ID" value="NZ_CP013655.1"/>
</dbReference>
<reference evidence="6" key="1">
    <citation type="submission" date="2015-12" db="EMBL/GenBank/DDBJ databases">
        <authorList>
            <person name="Lauer A."/>
            <person name="Humrighouse B."/>
            <person name="Loparev V."/>
            <person name="Shewmaker P.L."/>
            <person name="Whitney A.M."/>
            <person name="McLaughlin R.W."/>
        </authorList>
    </citation>
    <scope>NUCLEOTIDE SEQUENCE [LARGE SCALE GENOMIC DNA]</scope>
    <source>
        <strain evidence="6">LMG 26678</strain>
    </source>
</reference>
<protein>
    <submittedName>
        <fullName evidence="5">Uncharacterized protein</fullName>
    </submittedName>
</protein>
<accession>A0A0U2XDY1</accession>
<evidence type="ECO:0000313" key="5">
    <source>
        <dbReference type="EMBL" id="ALS38368.1"/>
    </source>
</evidence>
<dbReference type="EMBL" id="CP013655">
    <property type="protein sequence ID" value="ALS38368.1"/>
    <property type="molecule type" value="Genomic_DNA"/>
</dbReference>
<dbReference type="STRING" id="118060.ATZ35_14795"/>
<dbReference type="GO" id="GO:0005886">
    <property type="term" value="C:plasma membrane"/>
    <property type="evidence" value="ECO:0007669"/>
    <property type="project" value="UniProtKB-SubCell"/>
</dbReference>
<dbReference type="Pfam" id="PF12773">
    <property type="entry name" value="DZR"/>
    <property type="match status" value="1"/>
</dbReference>
<dbReference type="PANTHER" id="PTHR40038:SF1">
    <property type="entry name" value="MEMBRANE-ASSOCIATED PROTEIN TCAA"/>
    <property type="match status" value="1"/>
</dbReference>
<name>A0A0U2XDY1_9ENTE</name>
<evidence type="ECO:0000259" key="3">
    <source>
        <dbReference type="Pfam" id="PF22813"/>
    </source>
</evidence>
<dbReference type="Proteomes" id="UP000067523">
    <property type="component" value="Chromosome"/>
</dbReference>
<feature type="transmembrane region" description="Helical" evidence="1">
    <location>
        <begin position="87"/>
        <end position="105"/>
    </location>
</feature>
<keyword evidence="1" id="KW-1133">Transmembrane helix</keyword>
<keyword evidence="1" id="KW-0812">Transmembrane</keyword>
<feature type="domain" description="TcaA 4th" evidence="4">
    <location>
        <begin position="284"/>
        <end position="345"/>
    </location>
</feature>
<evidence type="ECO:0000259" key="4">
    <source>
        <dbReference type="Pfam" id="PF22820"/>
    </source>
</evidence>
<dbReference type="InterPro" id="IPR025874">
    <property type="entry name" value="DZR"/>
</dbReference>
<keyword evidence="6" id="KW-1185">Reference proteome</keyword>
<organism evidence="5 6">
    <name type="scientific">Enterococcus rotai</name>
    <dbReference type="NCBI Taxonomy" id="118060"/>
    <lineage>
        <taxon>Bacteria</taxon>
        <taxon>Bacillati</taxon>
        <taxon>Bacillota</taxon>
        <taxon>Bacilli</taxon>
        <taxon>Lactobacillales</taxon>
        <taxon>Enterococcaceae</taxon>
        <taxon>Enterococcus</taxon>
    </lineage>
</organism>
<dbReference type="InterPro" id="IPR054530">
    <property type="entry name" value="TcaA_4th"/>
</dbReference>
<dbReference type="PANTHER" id="PTHR40038">
    <property type="entry name" value="MEMBRANE-ASSOCIATED PROTEIN TCAA"/>
    <property type="match status" value="1"/>
</dbReference>
<dbReference type="Pfam" id="PF22820">
    <property type="entry name" value="TcaA_3rd_4th"/>
    <property type="match status" value="1"/>
</dbReference>
<keyword evidence="1" id="KW-0472">Membrane</keyword>
<dbReference type="Pfam" id="PF22813">
    <property type="entry name" value="TcaA_2nd"/>
    <property type="match status" value="1"/>
</dbReference>
<dbReference type="KEGG" id="erx:ATZ35_14795"/>
<feature type="domain" description="DZANK-type" evidence="2">
    <location>
        <begin position="4"/>
        <end position="62"/>
    </location>
</feature>
<sequence length="512" mass="58698">MKLCRSCRHENQEEAVFCENCGEKFEQESIQSETLGEAKEAKTTCSCGAQLEADDKFCSACGKAVANKRSDQAQTVPKTPMSKKQKLILGIVAVLLCIAFGSYFATKNYYSQENQLKRMVETVQNKDVNQMEKLTFSADPNYSITKKELKKYFDYYSQNEHKAAFSQLITQLKTNDNQNSELAFVKKGKKLLLFDDFRWELKPRYITITANQKDMKLFLDDQEKETTDKNQFQTVWGPLTPAEYRIKGELAGEKSETTIDLVQSSDSDLQQMGQVSLDFRKISFKLKSNISDAEVFLDDQKIGQLTAEEYEVKNQIWHQGMTVQLKKTLDDKSIIETKQQVITDSSFAADHYDPESYSSMIELNFADIQGKSEVEYFLNGFYSAVSNYTGTYATYDAINKQKFSTYFTDGENNAEYQDFNTFIQSIRDSKVKSVVNGSPTVETVKMNGKNSYEVRYLIKYKTSYQDYKTKDVTQIFRYQKATLIYDEEAKKFTIQSLGGKENFEIVDNGGIE</sequence>
<gene>
    <name evidence="5" type="ORF">ATZ35_14795</name>
</gene>
<feature type="domain" description="TcaA second" evidence="3">
    <location>
        <begin position="113"/>
        <end position="198"/>
    </location>
</feature>